<dbReference type="Pfam" id="PF06293">
    <property type="entry name" value="Kdo"/>
    <property type="match status" value="1"/>
</dbReference>
<name>A0A323V1A6_9RHOO</name>
<protein>
    <submittedName>
        <fullName evidence="1">Lipopolysaccharide kinase</fullName>
    </submittedName>
</protein>
<sequence length="259" mass="29679">MKDFIAPECRPLLARHGLDRFSALWALELDAVDAPNTGRGGWSSVSRLELRDEHGKMHAFYLKRQIDHLSRSLLHPLGEATFAREFRNIQRYRKLDIPALQAAYFGQRKIAGKVCALLLTHALDDYRPLDTWMQDWHALSRAQRNALIDAAADLVGRLHDAGQLHNCLYPKHIFVRLPNADSSTPAACLIDLEKTRRTLRGRRSGLRDLDTLNRHSGTLSRSDRLRFLLRYCNIGQADALSRRLAHAIEARRSRKARHR</sequence>
<dbReference type="AlphaFoldDB" id="A0A323V1A6"/>
<gene>
    <name evidence="1" type="ORF">DNK49_03030</name>
</gene>
<organism evidence="1 2">
    <name type="scientific">Parazoarcus communis SWub3 = DSM 12120</name>
    <dbReference type="NCBI Taxonomy" id="1121029"/>
    <lineage>
        <taxon>Bacteria</taxon>
        <taxon>Pseudomonadati</taxon>
        <taxon>Pseudomonadota</taxon>
        <taxon>Betaproteobacteria</taxon>
        <taxon>Rhodocyclales</taxon>
        <taxon>Zoogloeaceae</taxon>
        <taxon>Parazoarcus</taxon>
    </lineage>
</organism>
<reference evidence="1 2" key="1">
    <citation type="submission" date="2018-06" db="EMBL/GenBank/DDBJ databases">
        <title>Azoarcus communis strain SWub3 genome.</title>
        <authorList>
            <person name="Zorraquino Salvo V."/>
            <person name="Toubiana D."/>
            <person name="Blumwald E."/>
        </authorList>
    </citation>
    <scope>NUCLEOTIDE SEQUENCE [LARGE SCALE GENOMIC DNA]</scope>
    <source>
        <strain evidence="1 2">SWub3</strain>
    </source>
</reference>
<evidence type="ECO:0000313" key="1">
    <source>
        <dbReference type="EMBL" id="PZA18514.1"/>
    </source>
</evidence>
<proteinExistence type="predicted"/>
<keyword evidence="1" id="KW-0418">Kinase</keyword>
<dbReference type="OrthoDB" id="5405319at2"/>
<keyword evidence="2" id="KW-1185">Reference proteome</keyword>
<dbReference type="Proteomes" id="UP000248259">
    <property type="component" value="Unassembled WGS sequence"/>
</dbReference>
<dbReference type="SUPFAM" id="SSF56112">
    <property type="entry name" value="Protein kinase-like (PK-like)"/>
    <property type="match status" value="1"/>
</dbReference>
<dbReference type="InterPro" id="IPR011009">
    <property type="entry name" value="Kinase-like_dom_sf"/>
</dbReference>
<accession>A0A323V1A6</accession>
<dbReference type="RefSeq" id="WP_110522813.1">
    <property type="nucleotide sequence ID" value="NZ_QKOE01000001.1"/>
</dbReference>
<dbReference type="GO" id="GO:0016301">
    <property type="term" value="F:kinase activity"/>
    <property type="evidence" value="ECO:0007669"/>
    <property type="project" value="UniProtKB-KW"/>
</dbReference>
<dbReference type="EMBL" id="QKOE01000001">
    <property type="protein sequence ID" value="PZA18514.1"/>
    <property type="molecule type" value="Genomic_DNA"/>
</dbReference>
<comment type="caution">
    <text evidence="1">The sequence shown here is derived from an EMBL/GenBank/DDBJ whole genome shotgun (WGS) entry which is preliminary data.</text>
</comment>
<dbReference type="InterPro" id="IPR027023">
    <property type="entry name" value="Put_LipoPS_kinase_InaA"/>
</dbReference>
<dbReference type="PIRSF" id="PIRSF026326">
    <property type="entry name" value="InaA"/>
    <property type="match status" value="1"/>
</dbReference>
<evidence type="ECO:0000313" key="2">
    <source>
        <dbReference type="Proteomes" id="UP000248259"/>
    </source>
</evidence>
<keyword evidence="1" id="KW-0808">Transferase</keyword>